<comment type="subunit">
    <text evidence="11">This enzyme consists of two polypeptide chains, which are synthesized in precursor form from a single polypeptide.</text>
</comment>
<dbReference type="EC" id="3.4.19.13" evidence="11"/>
<evidence type="ECO:0000256" key="2">
    <source>
        <dbReference type="ARBA" id="ARBA00001089"/>
    </source>
</evidence>
<evidence type="ECO:0000256" key="1">
    <source>
        <dbReference type="ARBA" id="ARBA00001049"/>
    </source>
</evidence>
<feature type="binding site" evidence="10">
    <location>
        <position position="101"/>
    </location>
    <ligand>
        <name>L-glutamate</name>
        <dbReference type="ChEBI" id="CHEBI:29985"/>
    </ligand>
</feature>
<evidence type="ECO:0000256" key="3">
    <source>
        <dbReference type="ARBA" id="ARBA00009381"/>
    </source>
</evidence>
<dbReference type="InterPro" id="IPR000101">
    <property type="entry name" value="GGT_peptidase"/>
</dbReference>
<comment type="caution">
    <text evidence="12">The sequence shown here is derived from an EMBL/GenBank/DDBJ whole genome shotgun (WGS) entry which is preliminary data.</text>
</comment>
<dbReference type="AlphaFoldDB" id="A0A0R2S8G7"/>
<dbReference type="Proteomes" id="UP000051934">
    <property type="component" value="Unassembled WGS sequence"/>
</dbReference>
<dbReference type="NCBIfam" id="TIGR00066">
    <property type="entry name" value="g_glut_trans"/>
    <property type="match status" value="1"/>
</dbReference>
<evidence type="ECO:0000256" key="6">
    <source>
        <dbReference type="ARBA" id="ARBA00023145"/>
    </source>
</evidence>
<dbReference type="GO" id="GO:0103068">
    <property type="term" value="F:leukotriene C4 gamma-glutamyl transferase activity"/>
    <property type="evidence" value="ECO:0007669"/>
    <property type="project" value="UniProtKB-EC"/>
</dbReference>
<name>A0A0R2S8G7_9GAMM</name>
<evidence type="ECO:0000256" key="5">
    <source>
        <dbReference type="ARBA" id="ARBA00022801"/>
    </source>
</evidence>
<feature type="binding site" evidence="10">
    <location>
        <position position="419"/>
    </location>
    <ligand>
        <name>L-glutamate</name>
        <dbReference type="ChEBI" id="CHEBI:29985"/>
    </ligand>
</feature>
<dbReference type="InterPro" id="IPR043137">
    <property type="entry name" value="GGT_ssub_C"/>
</dbReference>
<dbReference type="Gene3D" id="3.60.20.40">
    <property type="match status" value="1"/>
</dbReference>
<dbReference type="GO" id="GO:0006751">
    <property type="term" value="P:glutathione catabolic process"/>
    <property type="evidence" value="ECO:0007669"/>
    <property type="project" value="UniProtKB-UniRule"/>
</dbReference>
<evidence type="ECO:0000256" key="7">
    <source>
        <dbReference type="ARBA" id="ARBA00023315"/>
    </source>
</evidence>
<dbReference type="EC" id="2.3.2.2" evidence="11"/>
<dbReference type="GO" id="GO:0036374">
    <property type="term" value="F:glutathione hydrolase activity"/>
    <property type="evidence" value="ECO:0007669"/>
    <property type="project" value="UniProtKB-UniRule"/>
</dbReference>
<evidence type="ECO:0000256" key="4">
    <source>
        <dbReference type="ARBA" id="ARBA00022679"/>
    </source>
</evidence>
<keyword evidence="4 11" id="KW-0808">Transferase</keyword>
<dbReference type="InterPro" id="IPR043138">
    <property type="entry name" value="GGT_lsub"/>
</dbReference>
<keyword evidence="11" id="KW-0317">Glutathione biosynthesis</keyword>
<evidence type="ECO:0000256" key="10">
    <source>
        <dbReference type="PIRSR" id="PIRSR600101-2"/>
    </source>
</evidence>
<comment type="PTM">
    <text evidence="11">Cleaved by autocatalysis into a large and a small subunit.</text>
</comment>
<protein>
    <recommendedName>
        <fullName evidence="11">Glutathione hydrolase proenzyme</fullName>
        <ecNumber evidence="11">2.3.2.2</ecNumber>
        <ecNumber evidence="11">3.4.19.13</ecNumber>
    </recommendedName>
    <component>
        <recommendedName>
            <fullName evidence="11">Glutathione hydrolase large chain</fullName>
        </recommendedName>
    </component>
    <component>
        <recommendedName>
            <fullName evidence="11">Glutathione hydrolase small chain</fullName>
        </recommendedName>
    </component>
</protein>
<comment type="catalytic activity">
    <reaction evidence="8 11">
        <text>an N-terminal (5-L-glutamyl)-[peptide] + an alpha-amino acid = 5-L-glutamyl amino acid + an N-terminal L-alpha-aminoacyl-[peptide]</text>
        <dbReference type="Rhea" id="RHEA:23904"/>
        <dbReference type="Rhea" id="RHEA-COMP:9780"/>
        <dbReference type="Rhea" id="RHEA-COMP:9795"/>
        <dbReference type="ChEBI" id="CHEBI:77644"/>
        <dbReference type="ChEBI" id="CHEBI:78597"/>
        <dbReference type="ChEBI" id="CHEBI:78599"/>
        <dbReference type="ChEBI" id="CHEBI:78608"/>
        <dbReference type="EC" id="2.3.2.2"/>
    </reaction>
</comment>
<dbReference type="InterPro" id="IPR029055">
    <property type="entry name" value="Ntn_hydrolases_N"/>
</dbReference>
<feature type="active site" description="Nucleophile" evidence="9">
    <location>
        <position position="377"/>
    </location>
</feature>
<gene>
    <name evidence="12" type="ORF">ABR69_09790</name>
</gene>
<keyword evidence="7 11" id="KW-0012">Acyltransferase</keyword>
<dbReference type="PANTHER" id="PTHR43199">
    <property type="entry name" value="GLUTATHIONE HYDROLASE"/>
    <property type="match status" value="1"/>
</dbReference>
<evidence type="ECO:0000256" key="11">
    <source>
        <dbReference type="RuleBase" id="RU368036"/>
    </source>
</evidence>
<dbReference type="InterPro" id="IPR051792">
    <property type="entry name" value="GGT_bact"/>
</dbReference>
<dbReference type="InterPro" id="IPR055262">
    <property type="entry name" value="GGT_CS"/>
</dbReference>
<evidence type="ECO:0000256" key="8">
    <source>
        <dbReference type="ARBA" id="ARBA00047417"/>
    </source>
</evidence>
<dbReference type="SUPFAM" id="SSF56235">
    <property type="entry name" value="N-terminal nucleophile aminohydrolases (Ntn hydrolases)"/>
    <property type="match status" value="1"/>
</dbReference>
<dbReference type="Gene3D" id="1.10.246.130">
    <property type="match status" value="1"/>
</dbReference>
<dbReference type="UniPathway" id="UPA00204"/>
<reference evidence="12 13" key="1">
    <citation type="submission" date="2015-10" db="EMBL/GenBank/DDBJ databases">
        <title>Metagenome-Assembled Genomes uncover a global brackish microbiome.</title>
        <authorList>
            <person name="Hugerth L.W."/>
            <person name="Larsson J."/>
            <person name="Alneberg J."/>
            <person name="Lindh M.V."/>
            <person name="Legrand C."/>
            <person name="Pinhassi J."/>
            <person name="Andersson A.F."/>
        </authorList>
    </citation>
    <scope>NUCLEOTIDE SEQUENCE [LARGE SCALE GENOMIC DNA]</scope>
    <source>
        <strain evidence="12">BACL4 MAG-120507-bin80</strain>
    </source>
</reference>
<dbReference type="PANTHER" id="PTHR43199:SF1">
    <property type="entry name" value="GLUTATHIONE HYDROLASE PROENZYME"/>
    <property type="match status" value="1"/>
</dbReference>
<comment type="catalytic activity">
    <reaction evidence="2 11">
        <text>glutathione + H2O = L-cysteinylglycine + L-glutamate</text>
        <dbReference type="Rhea" id="RHEA:28807"/>
        <dbReference type="ChEBI" id="CHEBI:15377"/>
        <dbReference type="ChEBI" id="CHEBI:29985"/>
        <dbReference type="ChEBI" id="CHEBI:57925"/>
        <dbReference type="ChEBI" id="CHEBI:61694"/>
        <dbReference type="EC" id="3.4.19.13"/>
    </reaction>
</comment>
<sequence>MTQKGFIKSVVLLVSLVMATALFAEGGRTPLRVKNGIVTSASRLASQAGVDAMQAGGNAVDAAIATAFALAVTWPTAGNIGGGGFMVYHGEDGDATTFDFREKAPLAATERMFLGLDGNVVNNSNHMGALSVGVPGTVAGLWKAHQERGSLPWEQLVAPAIKLAREGIPITYSLQSGFLRNKSRFDLYPSSQQKFFKADGSSYELGELWVQEDLAHTLELIQKNGRDGFYKGENAKRLADFMAANGGIITEEDLEIYQPVEREPVRGTYRGYEILSMPPPSSGGVALIQMLNILEGYDLGAMGHNSSAYLHVLTESMRRAYADRAEHLGDPDFNEAMPITRLMDKDYAAKQRATIDMAKADISDPSKFAEPYESEETTHFSVVDKDGNMVSMTYTLEYGYGSAIVVAGGGYLLNNEMGDFNAMPGVTNARGAIGTAPNLVAPQKRM</sequence>
<comment type="similarity">
    <text evidence="3 11">Belongs to the gamma-glutamyltransferase family.</text>
</comment>
<comment type="pathway">
    <text evidence="11">Sulfur metabolism; glutathione metabolism.</text>
</comment>
<dbReference type="EMBL" id="LIBB01000232">
    <property type="protein sequence ID" value="KRO71150.1"/>
    <property type="molecule type" value="Genomic_DNA"/>
</dbReference>
<keyword evidence="6 11" id="KW-0865">Zymogen</keyword>
<evidence type="ECO:0000313" key="13">
    <source>
        <dbReference type="Proteomes" id="UP000051934"/>
    </source>
</evidence>
<evidence type="ECO:0000313" key="12">
    <source>
        <dbReference type="EMBL" id="KRO71150.1"/>
    </source>
</evidence>
<feature type="non-terminal residue" evidence="12">
    <location>
        <position position="446"/>
    </location>
</feature>
<evidence type="ECO:0000256" key="9">
    <source>
        <dbReference type="PIRSR" id="PIRSR600101-1"/>
    </source>
</evidence>
<keyword evidence="5 11" id="KW-0378">Hydrolase</keyword>
<comment type="catalytic activity">
    <reaction evidence="1 11">
        <text>an S-substituted glutathione + H2O = an S-substituted L-cysteinylglycine + L-glutamate</text>
        <dbReference type="Rhea" id="RHEA:59468"/>
        <dbReference type="ChEBI" id="CHEBI:15377"/>
        <dbReference type="ChEBI" id="CHEBI:29985"/>
        <dbReference type="ChEBI" id="CHEBI:90779"/>
        <dbReference type="ChEBI" id="CHEBI:143103"/>
        <dbReference type="EC" id="3.4.19.13"/>
    </reaction>
</comment>
<dbReference type="PRINTS" id="PR01210">
    <property type="entry name" value="GGTRANSPTASE"/>
</dbReference>
<dbReference type="GO" id="GO:0006750">
    <property type="term" value="P:glutathione biosynthetic process"/>
    <property type="evidence" value="ECO:0007669"/>
    <property type="project" value="UniProtKB-KW"/>
</dbReference>
<organism evidence="12 13">
    <name type="scientific">OM182 bacterium BACL3 MAG-120507-bin80</name>
    <dbReference type="NCBI Taxonomy" id="1655577"/>
    <lineage>
        <taxon>Bacteria</taxon>
        <taxon>Pseudomonadati</taxon>
        <taxon>Pseudomonadota</taxon>
        <taxon>Gammaproteobacteria</taxon>
        <taxon>OMG group</taxon>
        <taxon>OM182 clade</taxon>
    </lineage>
</organism>
<dbReference type="Pfam" id="PF01019">
    <property type="entry name" value="G_glu_transpept"/>
    <property type="match status" value="1"/>
</dbReference>
<accession>A0A0R2S8G7</accession>
<dbReference type="PROSITE" id="PS00462">
    <property type="entry name" value="G_GLU_TRANSPEPTIDASE"/>
    <property type="match status" value="1"/>
</dbReference>
<proteinExistence type="inferred from homology"/>